<proteinExistence type="predicted"/>
<sequence length="368" mass="40112">MSAARVLVVTVVHDPRDARIYERQIRALLEAGDQVTFAAPFSGYGVAPPSDVLAEDLPRASGRSRAVAIVEAGRLLHRLGRQHDAVILHDPELLVAAAGFRHRVLVWDVHEDTAAALSLKAWLPESARPLVRRGVAALEARAERHRRLMLAEPGYAARFRTAHPVVPNTSRVPSTVAQPDTRQAVYLGRVSIERGGLDLIEVGRLLVPQKCSLVIMGPADERMRPHLESARDAGWIDWSGFVDNDRALRRLEGSAAGLSLLHDEPNYRHSMPTKVVEYMARGIPVITTPLPLANELVQAADSGLVVPFNDPPAAADAVVRLLGDSALRHRLGAAGHRFASQNTNWEVDGPAFVELLHGWISEAVTRPG</sequence>
<protein>
    <submittedName>
        <fullName evidence="1">Unannotated protein</fullName>
    </submittedName>
</protein>
<dbReference type="GO" id="GO:0016757">
    <property type="term" value="F:glycosyltransferase activity"/>
    <property type="evidence" value="ECO:0007669"/>
    <property type="project" value="TreeGrafter"/>
</dbReference>
<name>A0A6J7JZS2_9ZZZZ</name>
<dbReference type="SUPFAM" id="SSF53756">
    <property type="entry name" value="UDP-Glycosyltransferase/glycogen phosphorylase"/>
    <property type="match status" value="1"/>
</dbReference>
<dbReference type="Gene3D" id="3.40.50.2000">
    <property type="entry name" value="Glycogen Phosphorylase B"/>
    <property type="match status" value="2"/>
</dbReference>
<organism evidence="1">
    <name type="scientific">freshwater metagenome</name>
    <dbReference type="NCBI Taxonomy" id="449393"/>
    <lineage>
        <taxon>unclassified sequences</taxon>
        <taxon>metagenomes</taxon>
        <taxon>ecological metagenomes</taxon>
    </lineage>
</organism>
<dbReference type="PANTHER" id="PTHR12526:SF600">
    <property type="entry name" value="GLYCOSYL TRANSFERASE GROUP 1"/>
    <property type="match status" value="1"/>
</dbReference>
<dbReference type="CDD" id="cd03801">
    <property type="entry name" value="GT4_PimA-like"/>
    <property type="match status" value="1"/>
</dbReference>
<evidence type="ECO:0000313" key="1">
    <source>
        <dbReference type="EMBL" id="CAB4948916.1"/>
    </source>
</evidence>
<reference evidence="1" key="1">
    <citation type="submission" date="2020-05" db="EMBL/GenBank/DDBJ databases">
        <authorList>
            <person name="Chiriac C."/>
            <person name="Salcher M."/>
            <person name="Ghai R."/>
            <person name="Kavagutti S V."/>
        </authorList>
    </citation>
    <scope>NUCLEOTIDE SEQUENCE</scope>
</reference>
<dbReference type="Pfam" id="PF13692">
    <property type="entry name" value="Glyco_trans_1_4"/>
    <property type="match status" value="1"/>
</dbReference>
<dbReference type="EMBL" id="CAFBNF010000147">
    <property type="protein sequence ID" value="CAB4948916.1"/>
    <property type="molecule type" value="Genomic_DNA"/>
</dbReference>
<gene>
    <name evidence="1" type="ORF">UFOPK3773_01288</name>
</gene>
<dbReference type="PANTHER" id="PTHR12526">
    <property type="entry name" value="GLYCOSYLTRANSFERASE"/>
    <property type="match status" value="1"/>
</dbReference>
<accession>A0A6J7JZS2</accession>
<dbReference type="AlphaFoldDB" id="A0A6J7JZS2"/>